<keyword evidence="1 2" id="KW-0378">Hydrolase</keyword>
<dbReference type="OrthoDB" id="9803619at2"/>
<evidence type="ECO:0000259" key="4">
    <source>
        <dbReference type="PROSITE" id="PS51831"/>
    </source>
</evidence>
<dbReference type="PROSITE" id="PS51831">
    <property type="entry name" value="HD"/>
    <property type="match status" value="1"/>
</dbReference>
<dbReference type="CDD" id="cd00077">
    <property type="entry name" value="HDc"/>
    <property type="match status" value="1"/>
</dbReference>
<dbReference type="InterPro" id="IPR026875">
    <property type="entry name" value="PHydrolase_assoc_dom"/>
</dbReference>
<dbReference type="InterPro" id="IPR006261">
    <property type="entry name" value="dGTPase"/>
</dbReference>
<dbReference type="PANTHER" id="PTHR11373">
    <property type="entry name" value="DEOXYNUCLEOSIDE TRIPHOSPHATE TRIPHOSPHOHYDROLASE"/>
    <property type="match status" value="1"/>
</dbReference>
<dbReference type="GO" id="GO:0008832">
    <property type="term" value="F:dGTPase activity"/>
    <property type="evidence" value="ECO:0007669"/>
    <property type="project" value="TreeGrafter"/>
</dbReference>
<dbReference type="PANTHER" id="PTHR11373:SF43">
    <property type="entry name" value="DEOXYGUANOSINETRIPHOSPHATE TRIPHOSPHOHYDROLASE-LIKE PROTEIN"/>
    <property type="match status" value="1"/>
</dbReference>
<dbReference type="NCBIfam" id="NF002328">
    <property type="entry name" value="PRK01286.1-3"/>
    <property type="match status" value="1"/>
</dbReference>
<dbReference type="RefSeq" id="WP_085773062.1">
    <property type="nucleotide sequence ID" value="NZ_AP027149.1"/>
</dbReference>
<dbReference type="EMBL" id="CP019948">
    <property type="protein sequence ID" value="ARN82922.1"/>
    <property type="molecule type" value="Genomic_DNA"/>
</dbReference>
<sequence length="393" mass="43972">MALRLTLAPYASDATRSRGRIHPEPPSRTRSEFQRDRDRVLHSTAFRRLAHKCQVFVPLDGDHFRTRLTHTIEVGQIARALARTLALDEDLAETIALAHDLGHTPFGHAGESALTACMADHGGFDHNAQALRVVTRLERRYARYDGLDLTWETLEGLVKHNGPLRGPHVAHRLHPYIEAFDRVFPLELESFPGLEAQCATLADDIAYSSHDTDDGLRAGLFGLDEIASVPFIGALLAEIEALHPGLERQRVFHELTRRVITRFVEDVIDESTRRLAAAAPKSAEEARRAQTPLIGFSQSSAQALIELKRFLFKNMYRHPRVIGVWEEARSAISFLFPALNADPSLMPPEWERLAAQGKEPRAQVVADYIAGMTDRYALNEYRRLAGGAQAKAF</sequence>
<name>A0A1W6MZA8_9HYPH</name>
<reference evidence="5 6" key="1">
    <citation type="submission" date="2017-02" db="EMBL/GenBank/DDBJ databases">
        <authorList>
            <person name="Peterson S.W."/>
        </authorList>
    </citation>
    <scope>NUCLEOTIDE SEQUENCE [LARGE SCALE GENOMIC DNA]</scope>
    <source>
        <strain evidence="5 6">S285</strain>
    </source>
</reference>
<evidence type="ECO:0000256" key="2">
    <source>
        <dbReference type="HAMAP-Rule" id="MF_01212"/>
    </source>
</evidence>
<dbReference type="InterPro" id="IPR003607">
    <property type="entry name" value="HD/PDEase_dom"/>
</dbReference>
<feature type="domain" description="HD" evidence="4">
    <location>
        <begin position="67"/>
        <end position="208"/>
    </location>
</feature>
<evidence type="ECO:0000256" key="3">
    <source>
        <dbReference type="SAM" id="MobiDB-lite"/>
    </source>
</evidence>
<dbReference type="InterPro" id="IPR006674">
    <property type="entry name" value="HD_domain"/>
</dbReference>
<dbReference type="AlphaFoldDB" id="A0A1W6MZA8"/>
<accession>A0A1W6MZA8</accession>
<proteinExistence type="inferred from homology"/>
<dbReference type="Gene3D" id="1.10.3210.10">
    <property type="entry name" value="Hypothetical protein af1432"/>
    <property type="match status" value="1"/>
</dbReference>
<feature type="compositionally biased region" description="Basic and acidic residues" evidence="3">
    <location>
        <begin position="21"/>
        <end position="36"/>
    </location>
</feature>
<feature type="region of interest" description="Disordered" evidence="3">
    <location>
        <begin position="14"/>
        <end position="36"/>
    </location>
</feature>
<dbReference type="SUPFAM" id="SSF109604">
    <property type="entry name" value="HD-domain/PDEase-like"/>
    <property type="match status" value="1"/>
</dbReference>
<dbReference type="InterPro" id="IPR023023">
    <property type="entry name" value="dNTPase_2"/>
</dbReference>
<evidence type="ECO:0000313" key="5">
    <source>
        <dbReference type="EMBL" id="ARN82922.1"/>
    </source>
</evidence>
<dbReference type="HAMAP" id="MF_01212">
    <property type="entry name" value="dGTPase_type2"/>
    <property type="match status" value="1"/>
</dbReference>
<gene>
    <name evidence="5" type="ORF">B1812_19640</name>
</gene>
<dbReference type="InterPro" id="IPR050135">
    <property type="entry name" value="dGTPase-like"/>
</dbReference>
<evidence type="ECO:0000256" key="1">
    <source>
        <dbReference type="ARBA" id="ARBA00022801"/>
    </source>
</evidence>
<dbReference type="GO" id="GO:0006203">
    <property type="term" value="P:dGTP catabolic process"/>
    <property type="evidence" value="ECO:0007669"/>
    <property type="project" value="TreeGrafter"/>
</dbReference>
<dbReference type="Pfam" id="PF01966">
    <property type="entry name" value="HD"/>
    <property type="match status" value="1"/>
</dbReference>
<organism evidence="5 6">
    <name type="scientific">Methylocystis bryophila</name>
    <dbReference type="NCBI Taxonomy" id="655015"/>
    <lineage>
        <taxon>Bacteria</taxon>
        <taxon>Pseudomonadati</taxon>
        <taxon>Pseudomonadota</taxon>
        <taxon>Alphaproteobacteria</taxon>
        <taxon>Hyphomicrobiales</taxon>
        <taxon>Methylocystaceae</taxon>
        <taxon>Methylocystis</taxon>
    </lineage>
</organism>
<comment type="similarity">
    <text evidence="2">Belongs to the dGTPase family. Type 2 subfamily.</text>
</comment>
<dbReference type="STRING" id="655015.B1812_19640"/>
<protein>
    <recommendedName>
        <fullName evidence="2">Deoxyguanosinetriphosphate triphosphohydrolase-like protein</fullName>
    </recommendedName>
</protein>
<evidence type="ECO:0000313" key="6">
    <source>
        <dbReference type="Proteomes" id="UP000193978"/>
    </source>
</evidence>
<dbReference type="KEGG" id="mbry:B1812_19640"/>
<keyword evidence="6" id="KW-1185">Reference proteome</keyword>
<dbReference type="Proteomes" id="UP000193978">
    <property type="component" value="Chromosome"/>
</dbReference>
<dbReference type="NCBIfam" id="NF002326">
    <property type="entry name" value="PRK01286.1-1"/>
    <property type="match status" value="1"/>
</dbReference>
<dbReference type="NCBIfam" id="TIGR01353">
    <property type="entry name" value="dGTP_triPase"/>
    <property type="match status" value="1"/>
</dbReference>
<dbReference type="SMART" id="SM00471">
    <property type="entry name" value="HDc"/>
    <property type="match status" value="1"/>
</dbReference>
<dbReference type="Pfam" id="PF13286">
    <property type="entry name" value="HD_assoc"/>
    <property type="match status" value="1"/>
</dbReference>